<accession>A1ZTN7</accession>
<comment type="caution">
    <text evidence="1">The sequence shown here is derived from an EMBL/GenBank/DDBJ whole genome shotgun (WGS) entry which is preliminary data.</text>
</comment>
<evidence type="ECO:0000313" key="1">
    <source>
        <dbReference type="EMBL" id="EAY26297.1"/>
    </source>
</evidence>
<protein>
    <submittedName>
        <fullName evidence="1">Uncharacterized protein</fullName>
    </submittedName>
</protein>
<keyword evidence="2" id="KW-1185">Reference proteome</keyword>
<name>A1ZTN7_MICM2</name>
<gene>
    <name evidence="1" type="ORF">M23134_01620</name>
</gene>
<dbReference type="EMBL" id="AAWS01000036">
    <property type="protein sequence ID" value="EAY26297.1"/>
    <property type="molecule type" value="Genomic_DNA"/>
</dbReference>
<evidence type="ECO:0000313" key="2">
    <source>
        <dbReference type="Proteomes" id="UP000004095"/>
    </source>
</evidence>
<organism evidence="1 2">
    <name type="scientific">Microscilla marina ATCC 23134</name>
    <dbReference type="NCBI Taxonomy" id="313606"/>
    <lineage>
        <taxon>Bacteria</taxon>
        <taxon>Pseudomonadati</taxon>
        <taxon>Bacteroidota</taxon>
        <taxon>Cytophagia</taxon>
        <taxon>Cytophagales</taxon>
        <taxon>Microscillaceae</taxon>
        <taxon>Microscilla</taxon>
    </lineage>
</organism>
<sequence length="38" mass="4460">MQIIFLLKCVWVGIYILDGVNLSKSFKIKDKNMVFLLK</sequence>
<proteinExistence type="predicted"/>
<reference evidence="1 2" key="1">
    <citation type="submission" date="2007-01" db="EMBL/GenBank/DDBJ databases">
        <authorList>
            <person name="Haygood M."/>
            <person name="Podell S."/>
            <person name="Anderson C."/>
            <person name="Hopkinson B."/>
            <person name="Roe K."/>
            <person name="Barbeau K."/>
            <person name="Gaasterland T."/>
            <person name="Ferriera S."/>
            <person name="Johnson J."/>
            <person name="Kravitz S."/>
            <person name="Beeson K."/>
            <person name="Sutton G."/>
            <person name="Rogers Y.-H."/>
            <person name="Friedman R."/>
            <person name="Frazier M."/>
            <person name="Venter J.C."/>
        </authorList>
    </citation>
    <scope>NUCLEOTIDE SEQUENCE [LARGE SCALE GENOMIC DNA]</scope>
    <source>
        <strain evidence="1 2">ATCC 23134</strain>
    </source>
</reference>
<dbReference type="Proteomes" id="UP000004095">
    <property type="component" value="Unassembled WGS sequence"/>
</dbReference>
<dbReference type="AlphaFoldDB" id="A1ZTN7"/>